<name>A0A3B3IN54_ORYLA</name>
<organism evidence="1 2">
    <name type="scientific">Oryzias latipes</name>
    <name type="common">Japanese rice fish</name>
    <name type="synonym">Japanese killifish</name>
    <dbReference type="NCBI Taxonomy" id="8090"/>
    <lineage>
        <taxon>Eukaryota</taxon>
        <taxon>Metazoa</taxon>
        <taxon>Chordata</taxon>
        <taxon>Craniata</taxon>
        <taxon>Vertebrata</taxon>
        <taxon>Euteleostomi</taxon>
        <taxon>Actinopterygii</taxon>
        <taxon>Neopterygii</taxon>
        <taxon>Teleostei</taxon>
        <taxon>Neoteleostei</taxon>
        <taxon>Acanthomorphata</taxon>
        <taxon>Ovalentaria</taxon>
        <taxon>Atherinomorphae</taxon>
        <taxon>Beloniformes</taxon>
        <taxon>Adrianichthyidae</taxon>
        <taxon>Oryziinae</taxon>
        <taxon>Oryzias</taxon>
    </lineage>
</organism>
<reference evidence="1 2" key="1">
    <citation type="journal article" date="2007" name="Nature">
        <title>The medaka draft genome and insights into vertebrate genome evolution.</title>
        <authorList>
            <person name="Kasahara M."/>
            <person name="Naruse K."/>
            <person name="Sasaki S."/>
            <person name="Nakatani Y."/>
            <person name="Qu W."/>
            <person name="Ahsan B."/>
            <person name="Yamada T."/>
            <person name="Nagayasu Y."/>
            <person name="Doi K."/>
            <person name="Kasai Y."/>
            <person name="Jindo T."/>
            <person name="Kobayashi D."/>
            <person name="Shimada A."/>
            <person name="Toyoda A."/>
            <person name="Kuroki Y."/>
            <person name="Fujiyama A."/>
            <person name="Sasaki T."/>
            <person name="Shimizu A."/>
            <person name="Asakawa S."/>
            <person name="Shimizu N."/>
            <person name="Hashimoto S."/>
            <person name="Yang J."/>
            <person name="Lee Y."/>
            <person name="Matsushima K."/>
            <person name="Sugano S."/>
            <person name="Sakaizumi M."/>
            <person name="Narita T."/>
            <person name="Ohishi K."/>
            <person name="Haga S."/>
            <person name="Ohta F."/>
            <person name="Nomoto H."/>
            <person name="Nogata K."/>
            <person name="Morishita T."/>
            <person name="Endo T."/>
            <person name="Shin-I T."/>
            <person name="Takeda H."/>
            <person name="Morishita S."/>
            <person name="Kohara Y."/>
        </authorList>
    </citation>
    <scope>NUCLEOTIDE SEQUENCE [LARGE SCALE GENOMIC DNA]</scope>
    <source>
        <strain evidence="1 2">Hd-rR</strain>
    </source>
</reference>
<dbReference type="AlphaFoldDB" id="A0A3B3IN54"/>
<dbReference type="InParanoid" id="A0A3B3IN54"/>
<dbReference type="Bgee" id="ENSORLG00000023862">
    <property type="expression patterns" value="Expressed in abdomen and 4 other cell types or tissues"/>
</dbReference>
<reference evidence="1" key="2">
    <citation type="submission" date="2025-08" db="UniProtKB">
        <authorList>
            <consortium name="Ensembl"/>
        </authorList>
    </citation>
    <scope>IDENTIFICATION</scope>
    <source>
        <strain evidence="1">Hd-rR</strain>
    </source>
</reference>
<keyword evidence="2" id="KW-1185">Reference proteome</keyword>
<sequence length="111" mass="12322">LSLQPTAPAGDGPAVENKCPTPTCVTANRALTLNMCEQQQDLVLDTLKLKIRGENATIEKNQRLAWIDEETRWLQARRVGGGEMKARLKESRKLELSFTFNSVLICLSPLA</sequence>
<evidence type="ECO:0000313" key="2">
    <source>
        <dbReference type="Proteomes" id="UP000001038"/>
    </source>
</evidence>
<accession>A0A3B3IN54</accession>
<dbReference type="Ensembl" id="ENSORLT00000027694.1">
    <property type="protein sequence ID" value="ENSORLP00000045381.1"/>
    <property type="gene ID" value="ENSORLG00000023862.1"/>
</dbReference>
<dbReference type="Proteomes" id="UP000001038">
    <property type="component" value="Chromosome 13"/>
</dbReference>
<dbReference type="GeneTree" id="ENSGT00940000181267"/>
<reference evidence="1" key="3">
    <citation type="submission" date="2025-09" db="UniProtKB">
        <authorList>
            <consortium name="Ensembl"/>
        </authorList>
    </citation>
    <scope>IDENTIFICATION</scope>
    <source>
        <strain evidence="1">Hd-rR</strain>
    </source>
</reference>
<proteinExistence type="predicted"/>
<evidence type="ECO:0000313" key="1">
    <source>
        <dbReference type="Ensembl" id="ENSORLP00000045381.1"/>
    </source>
</evidence>
<protein>
    <submittedName>
        <fullName evidence="1">Uncharacterized protein</fullName>
    </submittedName>
</protein>